<dbReference type="PANTHER" id="PTHR47723">
    <property type="entry name" value="OS05G0353850 PROTEIN"/>
    <property type="match status" value="1"/>
</dbReference>
<reference evidence="3" key="2">
    <citation type="submission" date="2023-05" db="EMBL/GenBank/DDBJ databases">
        <authorList>
            <person name="Schelkunov M.I."/>
        </authorList>
    </citation>
    <scope>NUCLEOTIDE SEQUENCE</scope>
    <source>
        <strain evidence="3">Hsosn_3</strain>
        <tissue evidence="3">Leaf</tissue>
    </source>
</reference>
<name>A0AAD8IJZ3_9APIA</name>
<keyword evidence="4" id="KW-1185">Reference proteome</keyword>
<dbReference type="SUPFAM" id="SSF53098">
    <property type="entry name" value="Ribonuclease H-like"/>
    <property type="match status" value="1"/>
</dbReference>
<protein>
    <recommendedName>
        <fullName evidence="2">RNase H type-1 domain-containing protein</fullName>
    </recommendedName>
</protein>
<dbReference type="GO" id="GO:0003676">
    <property type="term" value="F:nucleic acid binding"/>
    <property type="evidence" value="ECO:0007669"/>
    <property type="project" value="InterPro"/>
</dbReference>
<evidence type="ECO:0000256" key="1">
    <source>
        <dbReference type="SAM" id="MobiDB-lite"/>
    </source>
</evidence>
<evidence type="ECO:0000313" key="3">
    <source>
        <dbReference type="EMBL" id="KAK1387140.1"/>
    </source>
</evidence>
<dbReference type="InterPro" id="IPR044730">
    <property type="entry name" value="RNase_H-like_dom_plant"/>
</dbReference>
<comment type="caution">
    <text evidence="3">The sequence shown here is derived from an EMBL/GenBank/DDBJ whole genome shotgun (WGS) entry which is preliminary data.</text>
</comment>
<dbReference type="InterPro" id="IPR053151">
    <property type="entry name" value="RNase_H-like"/>
</dbReference>
<evidence type="ECO:0000259" key="2">
    <source>
        <dbReference type="Pfam" id="PF13456"/>
    </source>
</evidence>
<reference evidence="3" key="1">
    <citation type="submission" date="2023-02" db="EMBL/GenBank/DDBJ databases">
        <title>Genome of toxic invasive species Heracleum sosnowskyi carries increased number of genes despite the absence of recent whole-genome duplications.</title>
        <authorList>
            <person name="Schelkunov M."/>
            <person name="Shtratnikova V."/>
            <person name="Makarenko M."/>
            <person name="Klepikova A."/>
            <person name="Omelchenko D."/>
            <person name="Novikova G."/>
            <person name="Obukhova E."/>
            <person name="Bogdanov V."/>
            <person name="Penin A."/>
            <person name="Logacheva M."/>
        </authorList>
    </citation>
    <scope>NUCLEOTIDE SEQUENCE</scope>
    <source>
        <strain evidence="3">Hsosn_3</strain>
        <tissue evidence="3">Leaf</tissue>
    </source>
</reference>
<organism evidence="3 4">
    <name type="scientific">Heracleum sosnowskyi</name>
    <dbReference type="NCBI Taxonomy" id="360622"/>
    <lineage>
        <taxon>Eukaryota</taxon>
        <taxon>Viridiplantae</taxon>
        <taxon>Streptophyta</taxon>
        <taxon>Embryophyta</taxon>
        <taxon>Tracheophyta</taxon>
        <taxon>Spermatophyta</taxon>
        <taxon>Magnoliopsida</taxon>
        <taxon>eudicotyledons</taxon>
        <taxon>Gunneridae</taxon>
        <taxon>Pentapetalae</taxon>
        <taxon>asterids</taxon>
        <taxon>campanulids</taxon>
        <taxon>Apiales</taxon>
        <taxon>Apiaceae</taxon>
        <taxon>Apioideae</taxon>
        <taxon>apioid superclade</taxon>
        <taxon>Tordylieae</taxon>
        <taxon>Tordyliinae</taxon>
        <taxon>Heracleum</taxon>
    </lineage>
</organism>
<dbReference type="CDD" id="cd06222">
    <property type="entry name" value="RNase_H_like"/>
    <property type="match status" value="1"/>
</dbReference>
<dbReference type="InterPro" id="IPR036397">
    <property type="entry name" value="RNaseH_sf"/>
</dbReference>
<dbReference type="Pfam" id="PF13456">
    <property type="entry name" value="RVT_3"/>
    <property type="match status" value="1"/>
</dbReference>
<feature type="domain" description="RNase H type-1" evidence="2">
    <location>
        <begin position="6"/>
        <end position="123"/>
    </location>
</feature>
<proteinExistence type="predicted"/>
<gene>
    <name evidence="3" type="ORF">POM88_015318</name>
</gene>
<dbReference type="EMBL" id="JAUIZM010000004">
    <property type="protein sequence ID" value="KAK1387140.1"/>
    <property type="molecule type" value="Genomic_DNA"/>
</dbReference>
<evidence type="ECO:0000313" key="4">
    <source>
        <dbReference type="Proteomes" id="UP001237642"/>
    </source>
</evidence>
<dbReference type="InterPro" id="IPR002156">
    <property type="entry name" value="RNaseH_domain"/>
</dbReference>
<feature type="compositionally biased region" description="Low complexity" evidence="1">
    <location>
        <begin position="147"/>
        <end position="159"/>
    </location>
</feature>
<dbReference type="Gene3D" id="3.30.420.10">
    <property type="entry name" value="Ribonuclease H-like superfamily/Ribonuclease H"/>
    <property type="match status" value="1"/>
</dbReference>
<sequence length="174" mass="19466">MAYKLNVKGVYDRATRSASVGGIMKKNGRWVRGLGGYIGLADPVTAELWAIYYGLKMAWERNKINLVVFYECREAITIIRNDDPSYPMTMLVDMIRMLLGENWTSVDIQHTHADANGGANAVAGYYLGHEGGIREMDEPPEAISHQKPSATSSKDSSKPSTKFMFLCFQKFECN</sequence>
<dbReference type="GO" id="GO:0004523">
    <property type="term" value="F:RNA-DNA hybrid ribonuclease activity"/>
    <property type="evidence" value="ECO:0007669"/>
    <property type="project" value="InterPro"/>
</dbReference>
<feature type="region of interest" description="Disordered" evidence="1">
    <location>
        <begin position="137"/>
        <end position="159"/>
    </location>
</feature>
<dbReference type="Proteomes" id="UP001237642">
    <property type="component" value="Unassembled WGS sequence"/>
</dbReference>
<dbReference type="InterPro" id="IPR012337">
    <property type="entry name" value="RNaseH-like_sf"/>
</dbReference>
<accession>A0AAD8IJZ3</accession>
<dbReference type="AlphaFoldDB" id="A0AAD8IJZ3"/>
<dbReference type="PANTHER" id="PTHR47723:SF13">
    <property type="entry name" value="PUTATIVE-RELATED"/>
    <property type="match status" value="1"/>
</dbReference>